<organism evidence="1">
    <name type="scientific">Spodoptera frugiperda</name>
    <name type="common">Fall armyworm</name>
    <dbReference type="NCBI Taxonomy" id="7108"/>
    <lineage>
        <taxon>Eukaryota</taxon>
        <taxon>Metazoa</taxon>
        <taxon>Ecdysozoa</taxon>
        <taxon>Arthropoda</taxon>
        <taxon>Hexapoda</taxon>
        <taxon>Insecta</taxon>
        <taxon>Pterygota</taxon>
        <taxon>Neoptera</taxon>
        <taxon>Endopterygota</taxon>
        <taxon>Lepidoptera</taxon>
        <taxon>Glossata</taxon>
        <taxon>Ditrysia</taxon>
        <taxon>Noctuoidea</taxon>
        <taxon>Noctuidae</taxon>
        <taxon>Amphipyrinae</taxon>
        <taxon>Spodoptera</taxon>
    </lineage>
</organism>
<name>A0A2H1VTN3_SPOFR</name>
<gene>
    <name evidence="1" type="ORF">SFRICE_028375</name>
</gene>
<accession>A0A2H1VTN3</accession>
<proteinExistence type="predicted"/>
<reference evidence="1" key="1">
    <citation type="submission" date="2016-07" db="EMBL/GenBank/DDBJ databases">
        <authorList>
            <person name="Bretaudeau A."/>
        </authorList>
    </citation>
    <scope>NUCLEOTIDE SEQUENCE</scope>
    <source>
        <strain evidence="1">Rice</strain>
        <tissue evidence="1">Whole body</tissue>
    </source>
</reference>
<protein>
    <submittedName>
        <fullName evidence="1">SFRICE_028375</fullName>
    </submittedName>
</protein>
<sequence>MTYPALNEERGYIRLLLTETHPVPTPAFRAGASVNLLSSPKLRIRHQPYWALSVVVRGFEEELKVQIILCIGCIVVSHNPVVDYRGRLQLFDTA</sequence>
<dbReference type="EMBL" id="ODYU01004214">
    <property type="protein sequence ID" value="SOQ43852.1"/>
    <property type="molecule type" value="Genomic_DNA"/>
</dbReference>
<evidence type="ECO:0000313" key="1">
    <source>
        <dbReference type="EMBL" id="SOQ43852.1"/>
    </source>
</evidence>
<dbReference type="AlphaFoldDB" id="A0A2H1VTN3"/>